<keyword evidence="8" id="KW-1185">Reference proteome</keyword>
<keyword evidence="3" id="KW-0560">Oxidoreductase</keyword>
<keyword evidence="2" id="KW-0732">Signal</keyword>
<dbReference type="EMBL" id="CP079216">
    <property type="protein sequence ID" value="QXT62033.1"/>
    <property type="molecule type" value="Genomic_DNA"/>
</dbReference>
<dbReference type="Proteomes" id="UP000824504">
    <property type="component" value="Chromosome"/>
</dbReference>
<evidence type="ECO:0000256" key="4">
    <source>
        <dbReference type="ARBA" id="ARBA00023157"/>
    </source>
</evidence>
<dbReference type="PROSITE" id="PS51352">
    <property type="entry name" value="THIOREDOXIN_2"/>
    <property type="match status" value="1"/>
</dbReference>
<dbReference type="Pfam" id="PF13462">
    <property type="entry name" value="Thioredoxin_4"/>
    <property type="match status" value="1"/>
</dbReference>
<keyword evidence="5" id="KW-0676">Redox-active center</keyword>
<keyword evidence="4" id="KW-1015">Disulfide bond</keyword>
<evidence type="ECO:0000313" key="8">
    <source>
        <dbReference type="Proteomes" id="UP000824504"/>
    </source>
</evidence>
<name>A0ABX8SF44_9ACTN</name>
<dbReference type="PANTHER" id="PTHR13887:SF14">
    <property type="entry name" value="DISULFIDE BOND FORMATION PROTEIN D"/>
    <property type="match status" value="1"/>
</dbReference>
<feature type="domain" description="Thioredoxin" evidence="6">
    <location>
        <begin position="37"/>
        <end position="215"/>
    </location>
</feature>
<reference evidence="7 8" key="1">
    <citation type="submission" date="2021-07" db="EMBL/GenBank/DDBJ databases">
        <title>complete genome sequencing of Tessaracoccus sp.J1M15.</title>
        <authorList>
            <person name="Bae J.-W."/>
            <person name="Kim D.-y."/>
        </authorList>
    </citation>
    <scope>NUCLEOTIDE SEQUENCE [LARGE SCALE GENOMIC DNA]</scope>
    <source>
        <strain evidence="7 8">J1M15</strain>
    </source>
</reference>
<accession>A0ABX8SF44</accession>
<sequence length="252" mass="26835">MSDKPAAMSPLKAVVVAVAAVLIVVFAIAAQRQVAATGTADAAPAATTEGAVPEATGTADAEQEAYRRWLLTELPRREEGDPLARGRVDATIVMTEWADYRCPYCSVFAEETLPELQGYVDDGTLRIEFRDLALFGDDSVYAAVAARAAGEQGSYFEFQSALFSALPNDGHPDVTEELVTSIAADLGLDADRFAADLADPALEEAVLADTQEAQAMGLTSIPSFVVGGSYFTGAQTLDFFRQTIEEQVRQPS</sequence>
<dbReference type="PANTHER" id="PTHR13887">
    <property type="entry name" value="GLUTATHIONE S-TRANSFERASE KAPPA"/>
    <property type="match status" value="1"/>
</dbReference>
<evidence type="ECO:0000259" key="6">
    <source>
        <dbReference type="PROSITE" id="PS51352"/>
    </source>
</evidence>
<evidence type="ECO:0000256" key="2">
    <source>
        <dbReference type="ARBA" id="ARBA00022729"/>
    </source>
</evidence>
<evidence type="ECO:0000313" key="7">
    <source>
        <dbReference type="EMBL" id="QXT62033.1"/>
    </source>
</evidence>
<dbReference type="RefSeq" id="WP_219080540.1">
    <property type="nucleotide sequence ID" value="NZ_CP079216.1"/>
</dbReference>
<proteinExistence type="inferred from homology"/>
<evidence type="ECO:0000256" key="3">
    <source>
        <dbReference type="ARBA" id="ARBA00023002"/>
    </source>
</evidence>
<protein>
    <submittedName>
        <fullName evidence="7">DsbA family protein</fullName>
    </submittedName>
</protein>
<evidence type="ECO:0000256" key="5">
    <source>
        <dbReference type="ARBA" id="ARBA00023284"/>
    </source>
</evidence>
<organism evidence="7 8">
    <name type="scientific">Tessaracoccus palaemonis</name>
    <dbReference type="NCBI Taxonomy" id="2829499"/>
    <lineage>
        <taxon>Bacteria</taxon>
        <taxon>Bacillati</taxon>
        <taxon>Actinomycetota</taxon>
        <taxon>Actinomycetes</taxon>
        <taxon>Propionibacteriales</taxon>
        <taxon>Propionibacteriaceae</taxon>
        <taxon>Tessaracoccus</taxon>
    </lineage>
</organism>
<dbReference type="InterPro" id="IPR013766">
    <property type="entry name" value="Thioredoxin_domain"/>
</dbReference>
<evidence type="ECO:0000256" key="1">
    <source>
        <dbReference type="ARBA" id="ARBA00005791"/>
    </source>
</evidence>
<comment type="similarity">
    <text evidence="1">Belongs to the thioredoxin family. DsbA subfamily.</text>
</comment>
<gene>
    <name evidence="7" type="ORF">KDB89_09605</name>
</gene>
<dbReference type="InterPro" id="IPR012336">
    <property type="entry name" value="Thioredoxin-like_fold"/>
</dbReference>